<organism evidence="2 3">
    <name type="scientific">Rotaria magnacalcarata</name>
    <dbReference type="NCBI Taxonomy" id="392030"/>
    <lineage>
        <taxon>Eukaryota</taxon>
        <taxon>Metazoa</taxon>
        <taxon>Spiralia</taxon>
        <taxon>Gnathifera</taxon>
        <taxon>Rotifera</taxon>
        <taxon>Eurotatoria</taxon>
        <taxon>Bdelloidea</taxon>
        <taxon>Philodinida</taxon>
        <taxon>Philodinidae</taxon>
        <taxon>Rotaria</taxon>
    </lineage>
</organism>
<comment type="caution">
    <text evidence="2">The sequence shown here is derived from an EMBL/GenBank/DDBJ whole genome shotgun (WGS) entry which is preliminary data.</text>
</comment>
<name>A0A8S2XIZ5_9BILA</name>
<accession>A0A8S2XIZ5</accession>
<feature type="non-terminal residue" evidence="2">
    <location>
        <position position="1"/>
    </location>
</feature>
<evidence type="ECO:0000313" key="3">
    <source>
        <dbReference type="Proteomes" id="UP000676336"/>
    </source>
</evidence>
<feature type="region of interest" description="Disordered" evidence="1">
    <location>
        <begin position="1"/>
        <end position="30"/>
    </location>
</feature>
<feature type="compositionally biased region" description="Basic and acidic residues" evidence="1">
    <location>
        <begin position="17"/>
        <end position="30"/>
    </location>
</feature>
<protein>
    <submittedName>
        <fullName evidence="2">Uncharacterized protein</fullName>
    </submittedName>
</protein>
<proteinExistence type="predicted"/>
<evidence type="ECO:0000256" key="1">
    <source>
        <dbReference type="SAM" id="MobiDB-lite"/>
    </source>
</evidence>
<gene>
    <name evidence="2" type="ORF">SMN809_LOCUS34778</name>
</gene>
<sequence length="30" mass="3392">MDSADGRQHSLNASSPIHEDISRENKLINR</sequence>
<dbReference type="Proteomes" id="UP000676336">
    <property type="component" value="Unassembled WGS sequence"/>
</dbReference>
<dbReference type="AlphaFoldDB" id="A0A8S2XIZ5"/>
<evidence type="ECO:0000313" key="2">
    <source>
        <dbReference type="EMBL" id="CAF4497759.1"/>
    </source>
</evidence>
<reference evidence="2" key="1">
    <citation type="submission" date="2021-02" db="EMBL/GenBank/DDBJ databases">
        <authorList>
            <person name="Nowell W R."/>
        </authorList>
    </citation>
    <scope>NUCLEOTIDE SEQUENCE</scope>
</reference>
<dbReference type="EMBL" id="CAJOBI010080804">
    <property type="protein sequence ID" value="CAF4497759.1"/>
    <property type="molecule type" value="Genomic_DNA"/>
</dbReference>